<evidence type="ECO:0000256" key="2">
    <source>
        <dbReference type="SAM" id="MobiDB-lite"/>
    </source>
</evidence>
<protein>
    <recommendedName>
        <fullName evidence="5">Nucleoid-associated protein</fullName>
    </recommendedName>
</protein>
<proteinExistence type="predicted"/>
<sequence>MRSFLFALIAALCTGSSTAFLRLAAYRLPVERRGRSETVRSLFGGGGEQPGTPGGAMGGGAPAGGQGGGNPLDMMQKLKQAQEISMKIKTEMAEHTILVSSTNGLVSIEGTGTGTVKGVKLADAAMQVPKEELEALIREAIEIFKVKYEEYARNKQMEVMRAFGGMPGMGGM</sequence>
<dbReference type="Gene3D" id="3.30.1310.10">
    <property type="entry name" value="Nucleoid-associated protein YbaB-like domain"/>
    <property type="match status" value="1"/>
</dbReference>
<feature type="compositionally biased region" description="Gly residues" evidence="2">
    <location>
        <begin position="43"/>
        <end position="70"/>
    </location>
</feature>
<evidence type="ECO:0000313" key="4">
    <source>
        <dbReference type="EMBL" id="CEM15635.1"/>
    </source>
</evidence>
<organism evidence="4">
    <name type="scientific">Chromera velia CCMP2878</name>
    <dbReference type="NCBI Taxonomy" id="1169474"/>
    <lineage>
        <taxon>Eukaryota</taxon>
        <taxon>Sar</taxon>
        <taxon>Alveolata</taxon>
        <taxon>Colpodellida</taxon>
        <taxon>Chromeraceae</taxon>
        <taxon>Chromera</taxon>
    </lineage>
</organism>
<keyword evidence="1" id="KW-0238">DNA-binding</keyword>
<dbReference type="SUPFAM" id="SSF82607">
    <property type="entry name" value="YbaB-like"/>
    <property type="match status" value="1"/>
</dbReference>
<evidence type="ECO:0008006" key="5">
    <source>
        <dbReference type="Google" id="ProtNLM"/>
    </source>
</evidence>
<feature type="signal peptide" evidence="3">
    <location>
        <begin position="1"/>
        <end position="19"/>
    </location>
</feature>
<dbReference type="InterPro" id="IPR036894">
    <property type="entry name" value="YbaB-like_sf"/>
</dbReference>
<dbReference type="PANTHER" id="PTHR33449">
    <property type="entry name" value="NUCLEOID-ASSOCIATED PROTEIN YBAB"/>
    <property type="match status" value="1"/>
</dbReference>
<dbReference type="AlphaFoldDB" id="A0A0G4FN08"/>
<dbReference type="PANTHER" id="PTHR33449:SF1">
    <property type="entry name" value="NUCLEOID-ASSOCIATED PROTEIN YBAB"/>
    <property type="match status" value="1"/>
</dbReference>
<feature type="chain" id="PRO_5005188823" description="Nucleoid-associated protein" evidence="3">
    <location>
        <begin position="20"/>
        <end position="172"/>
    </location>
</feature>
<keyword evidence="3" id="KW-0732">Signal</keyword>
<dbReference type="VEuPathDB" id="CryptoDB:Cvel_3538"/>
<dbReference type="GO" id="GO:0003677">
    <property type="term" value="F:DNA binding"/>
    <property type="evidence" value="ECO:0007669"/>
    <property type="project" value="UniProtKB-KW"/>
</dbReference>
<feature type="region of interest" description="Disordered" evidence="2">
    <location>
        <begin position="40"/>
        <end position="71"/>
    </location>
</feature>
<dbReference type="Pfam" id="PF02575">
    <property type="entry name" value="YbaB_DNA_bd"/>
    <property type="match status" value="1"/>
</dbReference>
<dbReference type="EMBL" id="CDMZ01000496">
    <property type="protein sequence ID" value="CEM15635.1"/>
    <property type="molecule type" value="Genomic_DNA"/>
</dbReference>
<name>A0A0G4FN08_9ALVE</name>
<gene>
    <name evidence="4" type="ORF">Cvel_3538</name>
</gene>
<evidence type="ECO:0000256" key="1">
    <source>
        <dbReference type="ARBA" id="ARBA00023125"/>
    </source>
</evidence>
<reference evidence="4" key="1">
    <citation type="submission" date="2014-11" db="EMBL/GenBank/DDBJ databases">
        <authorList>
            <person name="Otto D Thomas"/>
            <person name="Naeem Raeece"/>
        </authorList>
    </citation>
    <scope>NUCLEOTIDE SEQUENCE</scope>
</reference>
<evidence type="ECO:0000256" key="3">
    <source>
        <dbReference type="SAM" id="SignalP"/>
    </source>
</evidence>
<dbReference type="InterPro" id="IPR004401">
    <property type="entry name" value="YbaB/EbfC"/>
</dbReference>
<accession>A0A0G4FN08</accession>